<gene>
    <name evidence="2" type="ORF">P280DRAFT_505984</name>
</gene>
<feature type="region of interest" description="Disordered" evidence="1">
    <location>
        <begin position="54"/>
        <end position="87"/>
    </location>
</feature>
<reference evidence="2" key="1">
    <citation type="journal article" date="2020" name="Stud. Mycol.">
        <title>101 Dothideomycetes genomes: a test case for predicting lifestyles and emergence of pathogens.</title>
        <authorList>
            <person name="Haridas S."/>
            <person name="Albert R."/>
            <person name="Binder M."/>
            <person name="Bloem J."/>
            <person name="Labutti K."/>
            <person name="Salamov A."/>
            <person name="Andreopoulos B."/>
            <person name="Baker S."/>
            <person name="Barry K."/>
            <person name="Bills G."/>
            <person name="Bluhm B."/>
            <person name="Cannon C."/>
            <person name="Castanera R."/>
            <person name="Culley D."/>
            <person name="Daum C."/>
            <person name="Ezra D."/>
            <person name="Gonzalez J."/>
            <person name="Henrissat B."/>
            <person name="Kuo A."/>
            <person name="Liang C."/>
            <person name="Lipzen A."/>
            <person name="Lutzoni F."/>
            <person name="Magnuson J."/>
            <person name="Mondo S."/>
            <person name="Nolan M."/>
            <person name="Ohm R."/>
            <person name="Pangilinan J."/>
            <person name="Park H.-J."/>
            <person name="Ramirez L."/>
            <person name="Alfaro M."/>
            <person name="Sun H."/>
            <person name="Tritt A."/>
            <person name="Yoshinaga Y."/>
            <person name="Zwiers L.-H."/>
            <person name="Turgeon B."/>
            <person name="Goodwin S."/>
            <person name="Spatafora J."/>
            <person name="Crous P."/>
            <person name="Grigoriev I."/>
        </authorList>
    </citation>
    <scope>NUCLEOTIDE SEQUENCE</scope>
    <source>
        <strain evidence="2">CBS 473.64</strain>
    </source>
</reference>
<dbReference type="Gene3D" id="3.90.1410.10">
    <property type="entry name" value="set domain protein methyltransferase, domain 1"/>
    <property type="match status" value="1"/>
</dbReference>
<protein>
    <submittedName>
        <fullName evidence="2">SET domain-containing protein</fullName>
    </submittedName>
</protein>
<feature type="compositionally biased region" description="Polar residues" evidence="1">
    <location>
        <begin position="54"/>
        <end position="67"/>
    </location>
</feature>
<name>A0A6A6S8T0_9PLEO</name>
<dbReference type="Proteomes" id="UP000799753">
    <property type="component" value="Unassembled WGS sequence"/>
</dbReference>
<evidence type="ECO:0000313" key="2">
    <source>
        <dbReference type="EMBL" id="KAF2642604.1"/>
    </source>
</evidence>
<dbReference type="PANTHER" id="PTHR13271:SF137">
    <property type="entry name" value="SET DOMAIN-CONTAINING PROTEIN"/>
    <property type="match status" value="1"/>
</dbReference>
<keyword evidence="3" id="KW-1185">Reference proteome</keyword>
<dbReference type="OrthoDB" id="42889at2759"/>
<accession>A0A6A6S8T0</accession>
<dbReference type="SUPFAM" id="SSF82199">
    <property type="entry name" value="SET domain"/>
    <property type="match status" value="1"/>
</dbReference>
<dbReference type="InterPro" id="IPR050600">
    <property type="entry name" value="SETD3_SETD6_MTase"/>
</dbReference>
<dbReference type="AlphaFoldDB" id="A0A6A6S8T0"/>
<dbReference type="PANTHER" id="PTHR13271">
    <property type="entry name" value="UNCHARACTERIZED PUTATIVE METHYLTRANSFERASE"/>
    <property type="match status" value="1"/>
</dbReference>
<organism evidence="2 3">
    <name type="scientific">Massarina eburnea CBS 473.64</name>
    <dbReference type="NCBI Taxonomy" id="1395130"/>
    <lineage>
        <taxon>Eukaryota</taxon>
        <taxon>Fungi</taxon>
        <taxon>Dikarya</taxon>
        <taxon>Ascomycota</taxon>
        <taxon>Pezizomycotina</taxon>
        <taxon>Dothideomycetes</taxon>
        <taxon>Pleosporomycetidae</taxon>
        <taxon>Pleosporales</taxon>
        <taxon>Massarineae</taxon>
        <taxon>Massarinaceae</taxon>
        <taxon>Massarina</taxon>
    </lineage>
</organism>
<evidence type="ECO:0000313" key="3">
    <source>
        <dbReference type="Proteomes" id="UP000799753"/>
    </source>
</evidence>
<evidence type="ECO:0000256" key="1">
    <source>
        <dbReference type="SAM" id="MobiDB-lite"/>
    </source>
</evidence>
<dbReference type="EMBL" id="MU006781">
    <property type="protein sequence ID" value="KAF2642604.1"/>
    <property type="molecule type" value="Genomic_DNA"/>
</dbReference>
<sequence length="792" mass="89109">MYVGSPVAALDRWLLDVVGLNECEQIRGSVCWNLGGDVAVSCSAGEWLEVDADTNSLPSPLENSSTSTRHRLHVPPPALTSRSSSSSRRAIRLPVASFLPGGIPHPSSTYQITLSALSSATRRRPCCQASIAPRRGDVMQQPSHAASIQPLVTWFTEHEGVLNPDVEIAHEDSNGFHMRAIRPLTSPAIVTCPLKLTISHLNLVRSQSVVPCIDSPLQRCVGEIPDKILTYLLLVEQRCLAKEGKSAWQAYFDCLPGPAEMTTTLWFDERDLDFLRGTDLYRATYEKKDDLVKEYEDTVAVLTRLGIKPEQDRLNYELYLWAFTIMSSRSFVSTYMLPKMKTFPILFPVIDILNHTATAKVDWAFQDDSFTVALVEQNTVSAGDQIFNNYAPKQNGELLLGYGFAIPDNPIEQFAIKMALPPDMIEAAKELGFYNGENVPFGMPQSILEDNASAEEQFLRPRDHIFGRYENNIPWLRGIPPWVVHAAFVAICMQLGHTPSEINAHRPCGIIVLQVLSQLYEAVRMKSLSLANPAEQLLEPANVKQRYATIYRDGQAKIIDHIRTELETIISNLRIYKDELSPPGPVIVTTSETLRVLKEQHPSYFSEFQKGLKQHFDIDISESYTEQIKGQEQEVWTILIFVLTYITLTTENPKGLLHDWVLEWLEIHTLPSVAALPPSDPNGFDETLLGSFVYNSPEPVSVLNNIQSTYDQPILDARFGDLPVWDDDDDAGLDRLGDKVLAWASEVVDMYGTKLYGHEDRDAGRVGMYMRPYSETEPVEEKWIYEDVYILF</sequence>
<proteinExistence type="predicted"/>
<dbReference type="InterPro" id="IPR046341">
    <property type="entry name" value="SET_dom_sf"/>
</dbReference>
<dbReference type="GO" id="GO:0016279">
    <property type="term" value="F:protein-lysine N-methyltransferase activity"/>
    <property type="evidence" value="ECO:0007669"/>
    <property type="project" value="TreeGrafter"/>
</dbReference>